<evidence type="ECO:0000313" key="2">
    <source>
        <dbReference type="Proteomes" id="UP000190683"/>
    </source>
</evidence>
<name>A0A1T0CQ66_9GAMM</name>
<dbReference type="AlphaFoldDB" id="A0A1T0CQ66"/>
<proteinExistence type="predicted"/>
<evidence type="ECO:0000313" key="1">
    <source>
        <dbReference type="EMBL" id="OOS24495.1"/>
    </source>
</evidence>
<gene>
    <name evidence="1" type="ORF">B0681_06750</name>
</gene>
<dbReference type="EMBL" id="MUYV01000008">
    <property type="protein sequence ID" value="OOS24495.1"/>
    <property type="molecule type" value="Genomic_DNA"/>
</dbReference>
<keyword evidence="2" id="KW-1185">Reference proteome</keyword>
<organism evidence="1 2">
    <name type="scientific">Moraxella porci DSM 25326</name>
    <dbReference type="NCBI Taxonomy" id="573983"/>
    <lineage>
        <taxon>Bacteria</taxon>
        <taxon>Pseudomonadati</taxon>
        <taxon>Pseudomonadota</taxon>
        <taxon>Gammaproteobacteria</taxon>
        <taxon>Moraxellales</taxon>
        <taxon>Moraxellaceae</taxon>
        <taxon>Moraxella</taxon>
    </lineage>
</organism>
<accession>A0A1T0CQ66</accession>
<comment type="caution">
    <text evidence="1">The sequence shown here is derived from an EMBL/GenBank/DDBJ whole genome shotgun (WGS) entry which is preliminary data.</text>
</comment>
<dbReference type="Proteomes" id="UP000190683">
    <property type="component" value="Unassembled WGS sequence"/>
</dbReference>
<protein>
    <submittedName>
        <fullName evidence="1">Uncharacterized protein</fullName>
    </submittedName>
</protein>
<reference evidence="1 2" key="1">
    <citation type="submission" date="2017-02" db="EMBL/GenBank/DDBJ databases">
        <title>Draft genome sequence of Moraxella porci CCUG 54912T type strain.</title>
        <authorList>
            <person name="Salva-Serra F."/>
            <person name="Engstrom-Jakobsson H."/>
            <person name="Thorell K."/>
            <person name="Jaen-Luchoro D."/>
            <person name="Gonzales-Siles L."/>
            <person name="Karlsson R."/>
            <person name="Yazdan S."/>
            <person name="Boulund F."/>
            <person name="Johnning A."/>
            <person name="Engstrand L."/>
            <person name="Kristiansson E."/>
            <person name="Moore E."/>
        </authorList>
    </citation>
    <scope>NUCLEOTIDE SEQUENCE [LARGE SCALE GENOMIC DNA]</scope>
    <source>
        <strain evidence="1 2">CCUG 54912</strain>
    </source>
</reference>
<sequence>MQPNTAVKLIDMSHKCSQRTRHHAMQRQIPQRLISRVMTVVSSPKALGSRSIDHETITKNYQKKSIKAP</sequence>